<dbReference type="Pfam" id="PF11751">
    <property type="entry name" value="PorP_SprF"/>
    <property type="match status" value="1"/>
</dbReference>
<feature type="chain" id="PRO_5037415217" description="Type IX secretion system membrane protein, PorP/SprF family" evidence="1">
    <location>
        <begin position="30"/>
        <end position="319"/>
    </location>
</feature>
<evidence type="ECO:0008006" key="4">
    <source>
        <dbReference type="Google" id="ProtNLM"/>
    </source>
</evidence>
<dbReference type="Proteomes" id="UP000660862">
    <property type="component" value="Unassembled WGS sequence"/>
</dbReference>
<proteinExistence type="predicted"/>
<comment type="caution">
    <text evidence="2">The sequence shown here is derived from an EMBL/GenBank/DDBJ whole genome shotgun (WGS) entry which is preliminary data.</text>
</comment>
<evidence type="ECO:0000256" key="1">
    <source>
        <dbReference type="SAM" id="SignalP"/>
    </source>
</evidence>
<accession>A0A917HPW5</accession>
<dbReference type="EMBL" id="BMER01000001">
    <property type="protein sequence ID" value="GGG85434.1"/>
    <property type="molecule type" value="Genomic_DNA"/>
</dbReference>
<dbReference type="NCBIfam" id="TIGR03519">
    <property type="entry name" value="T9SS_PorP_fam"/>
    <property type="match status" value="1"/>
</dbReference>
<sequence length="319" mass="35373">MGSQLVNAVTNYGKVLLLYMACLPAVAVAQQQPHYTMYMANNFVLNPALAGIEPYIDLKLAARSQWTGITDAPKTLYATLNSPVNRRDGRKSRVGIGGKVFVDQTGPILMSSAELNGAYHLPLNDTYRLAFGVGAGMNYHRLDLNKVQLRDPNDPIYARNDFTRVTPTVSAGLWFYADAVYVGASAQNLLESNRGFPADGELAMTLQRHYFATAGYRFRFGDFYLTPSAMLKFVHPAPVAFDINLKGQVSDTFWTGFTWRHRDGVAAMAGFFISPTLNVAYAYDFINSDLRRHSLGSHEIILGINLNNEKGPKCPTIIW</sequence>
<evidence type="ECO:0000313" key="2">
    <source>
        <dbReference type="EMBL" id="GGG85434.1"/>
    </source>
</evidence>
<keyword evidence="3" id="KW-1185">Reference proteome</keyword>
<keyword evidence="1" id="KW-0732">Signal</keyword>
<organism evidence="2 3">
    <name type="scientific">Parapedobacter pyrenivorans</name>
    <dbReference type="NCBI Taxonomy" id="1305674"/>
    <lineage>
        <taxon>Bacteria</taxon>
        <taxon>Pseudomonadati</taxon>
        <taxon>Bacteroidota</taxon>
        <taxon>Sphingobacteriia</taxon>
        <taxon>Sphingobacteriales</taxon>
        <taxon>Sphingobacteriaceae</taxon>
        <taxon>Parapedobacter</taxon>
    </lineage>
</organism>
<dbReference type="AlphaFoldDB" id="A0A917HPW5"/>
<name>A0A917HPW5_9SPHI</name>
<protein>
    <recommendedName>
        <fullName evidence="4">Type IX secretion system membrane protein, PorP/SprF family</fullName>
    </recommendedName>
</protein>
<feature type="signal peptide" evidence="1">
    <location>
        <begin position="1"/>
        <end position="29"/>
    </location>
</feature>
<dbReference type="InterPro" id="IPR019861">
    <property type="entry name" value="PorP/SprF_Bacteroidetes"/>
</dbReference>
<reference evidence="2" key="1">
    <citation type="journal article" date="2014" name="Int. J. Syst. Evol. Microbiol.">
        <title>Complete genome sequence of Corynebacterium casei LMG S-19264T (=DSM 44701T), isolated from a smear-ripened cheese.</title>
        <authorList>
            <consortium name="US DOE Joint Genome Institute (JGI-PGF)"/>
            <person name="Walter F."/>
            <person name="Albersmeier A."/>
            <person name="Kalinowski J."/>
            <person name="Ruckert C."/>
        </authorList>
    </citation>
    <scope>NUCLEOTIDE SEQUENCE</scope>
    <source>
        <strain evidence="2">CGMCC 1.12195</strain>
    </source>
</reference>
<gene>
    <name evidence="2" type="ORF">GCM10007415_18440</name>
</gene>
<evidence type="ECO:0000313" key="3">
    <source>
        <dbReference type="Proteomes" id="UP000660862"/>
    </source>
</evidence>
<reference evidence="2" key="2">
    <citation type="submission" date="2020-09" db="EMBL/GenBank/DDBJ databases">
        <authorList>
            <person name="Sun Q."/>
            <person name="Zhou Y."/>
        </authorList>
    </citation>
    <scope>NUCLEOTIDE SEQUENCE</scope>
    <source>
        <strain evidence="2">CGMCC 1.12195</strain>
    </source>
</reference>